<dbReference type="Gene3D" id="1.25.40.20">
    <property type="entry name" value="Ankyrin repeat-containing domain"/>
    <property type="match status" value="1"/>
</dbReference>
<dbReference type="PANTHER" id="PTHR24171">
    <property type="entry name" value="ANKYRIN REPEAT DOMAIN-CONTAINING PROTEIN 39-RELATED"/>
    <property type="match status" value="1"/>
</dbReference>
<evidence type="ECO:0000256" key="1">
    <source>
        <dbReference type="ARBA" id="ARBA00022737"/>
    </source>
</evidence>
<organism evidence="4 5">
    <name type="scientific">Meganyctiphanes norvegica</name>
    <name type="common">Northern krill</name>
    <name type="synonym">Thysanopoda norvegica</name>
    <dbReference type="NCBI Taxonomy" id="48144"/>
    <lineage>
        <taxon>Eukaryota</taxon>
        <taxon>Metazoa</taxon>
        <taxon>Ecdysozoa</taxon>
        <taxon>Arthropoda</taxon>
        <taxon>Crustacea</taxon>
        <taxon>Multicrustacea</taxon>
        <taxon>Malacostraca</taxon>
        <taxon>Eumalacostraca</taxon>
        <taxon>Eucarida</taxon>
        <taxon>Euphausiacea</taxon>
        <taxon>Euphausiidae</taxon>
        <taxon>Meganyctiphanes</taxon>
    </lineage>
</organism>
<gene>
    <name evidence="4" type="ORF">MNOR_LOCUS8393</name>
</gene>
<dbReference type="PROSITE" id="PS50297">
    <property type="entry name" value="ANK_REP_REGION"/>
    <property type="match status" value="1"/>
</dbReference>
<dbReference type="InterPro" id="IPR002110">
    <property type="entry name" value="Ankyrin_rpt"/>
</dbReference>
<dbReference type="InterPro" id="IPR036770">
    <property type="entry name" value="Ankyrin_rpt-contain_sf"/>
</dbReference>
<reference evidence="4 5" key="1">
    <citation type="submission" date="2024-05" db="EMBL/GenBank/DDBJ databases">
        <authorList>
            <person name="Wallberg A."/>
        </authorList>
    </citation>
    <scope>NUCLEOTIDE SEQUENCE [LARGE SCALE GENOMIC DNA]</scope>
</reference>
<dbReference type="SUPFAM" id="SSF48403">
    <property type="entry name" value="Ankyrin repeat"/>
    <property type="match status" value="1"/>
</dbReference>
<feature type="repeat" description="ANK" evidence="3">
    <location>
        <begin position="81"/>
        <end position="110"/>
    </location>
</feature>
<dbReference type="Pfam" id="PF12796">
    <property type="entry name" value="Ank_2"/>
    <property type="match status" value="1"/>
</dbReference>
<proteinExistence type="predicted"/>
<protein>
    <submittedName>
        <fullName evidence="4">Uncharacterized protein</fullName>
    </submittedName>
</protein>
<keyword evidence="2 3" id="KW-0040">ANK repeat</keyword>
<dbReference type="EMBL" id="CAXKWB010003894">
    <property type="protein sequence ID" value="CAL4070954.1"/>
    <property type="molecule type" value="Genomic_DNA"/>
</dbReference>
<dbReference type="SMART" id="SM00248">
    <property type="entry name" value="ANK"/>
    <property type="match status" value="2"/>
</dbReference>
<feature type="non-terminal residue" evidence="4">
    <location>
        <position position="112"/>
    </location>
</feature>
<feature type="non-terminal residue" evidence="4">
    <location>
        <position position="1"/>
    </location>
</feature>
<keyword evidence="5" id="KW-1185">Reference proteome</keyword>
<keyword evidence="1" id="KW-0677">Repeat</keyword>
<dbReference type="Proteomes" id="UP001497623">
    <property type="component" value="Unassembled WGS sequence"/>
</dbReference>
<accession>A0AAV2Q6B1</accession>
<name>A0AAV2Q6B1_MEGNR</name>
<evidence type="ECO:0000256" key="3">
    <source>
        <dbReference type="PROSITE-ProRule" id="PRU00023"/>
    </source>
</evidence>
<evidence type="ECO:0000313" key="5">
    <source>
        <dbReference type="Proteomes" id="UP001497623"/>
    </source>
</evidence>
<dbReference type="AlphaFoldDB" id="A0AAV2Q6B1"/>
<dbReference type="PROSITE" id="PS50088">
    <property type="entry name" value="ANK_REPEAT"/>
    <property type="match status" value="1"/>
</dbReference>
<evidence type="ECO:0000313" key="4">
    <source>
        <dbReference type="EMBL" id="CAL4070954.1"/>
    </source>
</evidence>
<comment type="caution">
    <text evidence="4">The sequence shown here is derived from an EMBL/GenBank/DDBJ whole genome shotgun (WGS) entry which is preliminary data.</text>
</comment>
<sequence>SMSRLCRAVSEGDHLGVQQALQDGAEDPNTTMPFKFTGYWGRQANKAPVLLVAVVKNNIHVVNALLKAKVNTEFRGDCFYTPLYLAADRGYTSIVEQLLNHGADVYAKNSNS</sequence>
<evidence type="ECO:0000256" key="2">
    <source>
        <dbReference type="ARBA" id="ARBA00023043"/>
    </source>
</evidence>